<comment type="caution">
    <text evidence="1">The sequence shown here is derived from an EMBL/GenBank/DDBJ whole genome shotgun (WGS) entry which is preliminary data.</text>
</comment>
<protein>
    <submittedName>
        <fullName evidence="1">Uncharacterized protein</fullName>
    </submittedName>
</protein>
<evidence type="ECO:0000313" key="2">
    <source>
        <dbReference type="Proteomes" id="UP001143856"/>
    </source>
</evidence>
<accession>A0ACC1NLT8</accession>
<name>A0ACC1NLT8_9PEZI</name>
<reference evidence="1" key="1">
    <citation type="submission" date="2022-10" db="EMBL/GenBank/DDBJ databases">
        <title>Genome Sequence of Xylaria curta.</title>
        <authorList>
            <person name="Buettner E."/>
        </authorList>
    </citation>
    <scope>NUCLEOTIDE SEQUENCE</scope>
    <source>
        <strain evidence="1">Babe10</strain>
    </source>
</reference>
<dbReference type="EMBL" id="JAPDGR010001755">
    <property type="protein sequence ID" value="KAJ2979879.1"/>
    <property type="molecule type" value="Genomic_DNA"/>
</dbReference>
<proteinExistence type="predicted"/>
<organism evidence="1 2">
    <name type="scientific">Xylaria curta</name>
    <dbReference type="NCBI Taxonomy" id="42375"/>
    <lineage>
        <taxon>Eukaryota</taxon>
        <taxon>Fungi</taxon>
        <taxon>Dikarya</taxon>
        <taxon>Ascomycota</taxon>
        <taxon>Pezizomycotina</taxon>
        <taxon>Sordariomycetes</taxon>
        <taxon>Xylariomycetidae</taxon>
        <taxon>Xylariales</taxon>
        <taxon>Xylariaceae</taxon>
        <taxon>Xylaria</taxon>
    </lineage>
</organism>
<evidence type="ECO:0000313" key="1">
    <source>
        <dbReference type="EMBL" id="KAJ2979879.1"/>
    </source>
</evidence>
<gene>
    <name evidence="1" type="ORF">NUW58_g7089</name>
</gene>
<dbReference type="Proteomes" id="UP001143856">
    <property type="component" value="Unassembled WGS sequence"/>
</dbReference>
<keyword evidence="2" id="KW-1185">Reference proteome</keyword>
<sequence length="295" mass="32207">MNQQIEIPTEIRGNRGGGSSFKAMKPLDADYLASLQIWTHFPFRSSKVLRGIKLLWNSGETQSYGTTAGNPQDEAKFIKNELITEMVIWAGDWVDAISYKSTYLPQGRKLGGPGGTAYAQNHGNGLFLGFHGRSGASIDALGSIFEIRRHLVSSALQPANNRGGTEFVAQAVDDRAYVSSIQVWVEPCGMAKVLRGIQMQWSNGQNYLYGNCRGLPYDEATFRAEERITEFAIWAGAWVDAISYKSTFVPDGKIMGGNGGNEYTQQVGDGIFVGLNGRCGDRIDALGAIFSLAEK</sequence>